<gene>
    <name evidence="2" type="ordered locus">Varpa_2009</name>
</gene>
<protein>
    <submittedName>
        <fullName evidence="2">Putative phage associated protein</fullName>
    </submittedName>
</protein>
<organism evidence="2 3">
    <name type="scientific">Variovorax paradoxus (strain EPS)</name>
    <dbReference type="NCBI Taxonomy" id="595537"/>
    <lineage>
        <taxon>Bacteria</taxon>
        <taxon>Pseudomonadati</taxon>
        <taxon>Pseudomonadota</taxon>
        <taxon>Betaproteobacteria</taxon>
        <taxon>Burkholderiales</taxon>
        <taxon>Comamonadaceae</taxon>
        <taxon>Variovorax</taxon>
    </lineage>
</organism>
<evidence type="ECO:0000256" key="1">
    <source>
        <dbReference type="SAM" id="MobiDB-lite"/>
    </source>
</evidence>
<reference evidence="2 3" key="2">
    <citation type="journal article" date="2013" name="Genome Announc.">
        <title>Genome of the Root-Associated Plant Growth-Promoting Bacterium Variovorax paradoxus Strain EPS.</title>
        <authorList>
            <person name="Han J.I."/>
            <person name="Spain J.C."/>
            <person name="Leadbetter J.R."/>
            <person name="Ovchinnikova G."/>
            <person name="Goodwin L.A."/>
            <person name="Han C.S."/>
            <person name="Woyke T."/>
            <person name="Davenport K.W."/>
            <person name="Orwin P.M."/>
        </authorList>
    </citation>
    <scope>NUCLEOTIDE SEQUENCE [LARGE SCALE GENOMIC DNA]</scope>
    <source>
        <strain evidence="2 3">EPS</strain>
    </source>
</reference>
<dbReference type="eggNOG" id="COG3170">
    <property type="taxonomic scope" value="Bacteria"/>
</dbReference>
<feature type="compositionally biased region" description="Low complexity" evidence="1">
    <location>
        <begin position="733"/>
        <end position="744"/>
    </location>
</feature>
<accession>E6V9S9</accession>
<dbReference type="STRING" id="595537.Varpa_2009"/>
<dbReference type="RefSeq" id="WP_013540455.1">
    <property type="nucleotide sequence ID" value="NC_014931.1"/>
</dbReference>
<dbReference type="Proteomes" id="UP000008917">
    <property type="component" value="Chromosome"/>
</dbReference>
<dbReference type="InterPro" id="IPR032427">
    <property type="entry name" value="P22_portal"/>
</dbReference>
<dbReference type="EMBL" id="CP002417">
    <property type="protein sequence ID" value="ADU36217.1"/>
    <property type="molecule type" value="Genomic_DNA"/>
</dbReference>
<feature type="region of interest" description="Disordered" evidence="1">
    <location>
        <begin position="733"/>
        <end position="778"/>
    </location>
</feature>
<evidence type="ECO:0000313" key="3">
    <source>
        <dbReference type="Proteomes" id="UP000008917"/>
    </source>
</evidence>
<name>E6V9S9_VARPE</name>
<dbReference type="HOGENOM" id="CLU_020111_0_0_4"/>
<evidence type="ECO:0000313" key="2">
    <source>
        <dbReference type="EMBL" id="ADU36217.1"/>
    </source>
</evidence>
<dbReference type="AlphaFoldDB" id="E6V9S9"/>
<sequence length="778" mass="86315">MNMNNSTTTPSIEEEMDADGALTLEEYRQFIYEIEQQPPWRAVADKELDYADGNQLDTELLRAQKDLGIPPAKEDLIGPALLAIQGYEASVRTDWRVSPNGQPDGQDVADALNFRLNEAERHSKADQACSKAFRPQAAVGLGWVEVSRESDPFKYPYRCSSVHRNEIHWDFYAKEDDLSDARYLRRERWLPPSRIAKVFPKHRELILECGRHGQSWWVNLSPEALDGGSSTGLTTGAWDAARGWTVAEHNWYDPVSKDMCVAELWYRRWSEAVVLRSPDGRVVEYDRDNAVHNYSLARGLVRPQHAVIPRVRRSFWLGPHRLHDGPSPYTHRHFPYVPFWGYREDGTRVPYGLVRGMIFQQDRLNSGTAAMTWGMTAYRVERTKGAVAMTDEQLRRQVGRRNADIVLDPAAMSQPGARFEVKRDVQLTDQQLQMLNDARMALERVSPAAASAFSGRRGTATSGVQEDTQVEQANQGLAHLMDNFKAARSQVGELLLAMIVEDMGREPHTVVIEGDAITPDRTILINKPETDPKTGVAYLSNDLQRTRLKVALQDVPSSPSYQGQQLNAMSEAVKSLPPQYQAAAMPFLASLMNVPFKRDLVEALRAAGQQASSEDIEKQIQERVAQEVKLAGHDLKARELDMKERLTDAQIKQVMAQAVQTGVQAAFAAMQGGAQVAQMPMIAPIADAIMQGAGYKRPTPGGDDPNFPTPAQTAAMNIKDPYIQGQGAELVAPEAQEEAGAAPPLRENTSPTFPARAGEGGQGMDGIETARTTDNVPA</sequence>
<proteinExistence type="predicted"/>
<dbReference type="Pfam" id="PF16510">
    <property type="entry name" value="P22_portal"/>
    <property type="match status" value="1"/>
</dbReference>
<reference evidence="3" key="1">
    <citation type="submission" date="2010-12" db="EMBL/GenBank/DDBJ databases">
        <title>Complete sequence of Variovorax paradoxus EPS.</title>
        <authorList>
            <consortium name="US DOE Joint Genome Institute"/>
            <person name="Lucas S."/>
            <person name="Copeland A."/>
            <person name="Lapidus A."/>
            <person name="Cheng J.-F."/>
            <person name="Goodwin L."/>
            <person name="Pitluck S."/>
            <person name="Teshima H."/>
            <person name="Detter J.C."/>
            <person name="Han C."/>
            <person name="Tapia R."/>
            <person name="Land M."/>
            <person name="Hauser L."/>
            <person name="Kyrpides N."/>
            <person name="Ivanova N."/>
            <person name="Ovchinnikova G."/>
            <person name="Orwin P."/>
            <person name="Han J.-I.G."/>
            <person name="Woyke T."/>
        </authorList>
    </citation>
    <scope>NUCLEOTIDE SEQUENCE [LARGE SCALE GENOMIC DNA]</scope>
    <source>
        <strain evidence="3">EPS</strain>
    </source>
</reference>
<dbReference type="KEGG" id="vpe:Varpa_2009"/>